<sequence length="421" mass="48421">MDPQAMEETLLQEVHRLKLALDKEVALGLDCQAENERLHAEISELKSKLDAVKISQNDEIRCLKDKIINLTNEYETEKLSCDERLSEMEAKLKNTKIEKPPAGIDENEYEKALNGLMNEKQLRVDLEQKYSSLKEEMCHMEIELEQKLKETVQHYEETREALEVKKENLTEALAALKEAQEEKALLTAEVDILKAGPVDNLDRGNSLFKEVEDNRKKLVAAYNALKSKYMVLKNIVAVKNQEINRLKSQVASLKSQDLGLDRIMEKSNSALCQSMKKRILELENMVYLMEKWKESPQIVTITENECDNLQWIHHIVNQARNETRKAIADYQKLSSDQMEKAVVIRKTELEIMNLKSEMVQKDGKIEKLEMEVANLKSEMKENASQSKPHPEDSVLSVRNTNKTVRFADASLEETMCNVTNN</sequence>
<evidence type="ECO:0000256" key="1">
    <source>
        <dbReference type="SAM" id="Coils"/>
    </source>
</evidence>
<reference evidence="2" key="2">
    <citation type="submission" date="2014-07" db="EMBL/GenBank/DDBJ databases">
        <authorList>
            <person name="Hull J."/>
        </authorList>
    </citation>
    <scope>NUCLEOTIDE SEQUENCE</scope>
</reference>
<dbReference type="EMBL" id="GDHC01001882">
    <property type="protein sequence ID" value="JAQ16747.1"/>
    <property type="molecule type" value="Transcribed_RNA"/>
</dbReference>
<feature type="coiled-coil region" evidence="1">
    <location>
        <begin position="316"/>
        <end position="385"/>
    </location>
</feature>
<evidence type="ECO:0000313" key="2">
    <source>
        <dbReference type="EMBL" id="JAG04501.1"/>
    </source>
</evidence>
<dbReference type="EMBL" id="GDHC01004302">
    <property type="protein sequence ID" value="JAQ14327.1"/>
    <property type="molecule type" value="Transcribed_RNA"/>
</dbReference>
<reference evidence="2" key="1">
    <citation type="journal article" date="2014" name="PLoS ONE">
        <title>Transcriptome-Based Identification of ABC Transporters in the Western Tarnished Plant Bug Lygus hesperus.</title>
        <authorList>
            <person name="Hull J.J."/>
            <person name="Chaney K."/>
            <person name="Geib S.M."/>
            <person name="Fabrick J.A."/>
            <person name="Brent C.S."/>
            <person name="Walsh D."/>
            <person name="Lavine L.C."/>
        </authorList>
    </citation>
    <scope>NUCLEOTIDE SEQUENCE</scope>
</reference>
<name>A0A0A9WAR7_LYGHE</name>
<protein>
    <submittedName>
        <fullName evidence="2">Protein Spindly-A</fullName>
    </submittedName>
</protein>
<dbReference type="AlphaFoldDB" id="A0A0A9WAR7"/>
<evidence type="ECO:0000313" key="3">
    <source>
        <dbReference type="EMBL" id="JAQ14327.1"/>
    </source>
</evidence>
<dbReference type="EMBL" id="GDHC01002223">
    <property type="protein sequence ID" value="JAQ16406.1"/>
    <property type="molecule type" value="Transcribed_RNA"/>
</dbReference>
<organism evidence="2">
    <name type="scientific">Lygus hesperus</name>
    <name type="common">Western plant bug</name>
    <dbReference type="NCBI Taxonomy" id="30085"/>
    <lineage>
        <taxon>Eukaryota</taxon>
        <taxon>Metazoa</taxon>
        <taxon>Ecdysozoa</taxon>
        <taxon>Arthropoda</taxon>
        <taxon>Hexapoda</taxon>
        <taxon>Insecta</taxon>
        <taxon>Pterygota</taxon>
        <taxon>Neoptera</taxon>
        <taxon>Paraneoptera</taxon>
        <taxon>Hemiptera</taxon>
        <taxon>Heteroptera</taxon>
        <taxon>Panheteroptera</taxon>
        <taxon>Cimicomorpha</taxon>
        <taxon>Miridae</taxon>
        <taxon>Mirini</taxon>
        <taxon>Lygus</taxon>
    </lineage>
</organism>
<evidence type="ECO:0000313" key="4">
    <source>
        <dbReference type="EMBL" id="JAQ16406.1"/>
    </source>
</evidence>
<accession>A0A0A9WAR7</accession>
<reference evidence="3" key="3">
    <citation type="journal article" date="2016" name="Gigascience">
        <title>De novo construction of an expanded transcriptome assembly for the western tarnished plant bug, Lygus hesperus.</title>
        <authorList>
            <person name="Tassone E.E."/>
            <person name="Geib S.M."/>
            <person name="Hall B."/>
            <person name="Fabrick J.A."/>
            <person name="Brent C.S."/>
            <person name="Hull J.J."/>
        </authorList>
    </citation>
    <scope>NUCLEOTIDE SEQUENCE</scope>
</reference>
<evidence type="ECO:0000313" key="5">
    <source>
        <dbReference type="EMBL" id="JAQ16747.1"/>
    </source>
</evidence>
<gene>
    <name evidence="2" type="primary">ccdc99-a</name>
    <name evidence="3" type="synonym">ccdc99-a_0</name>
    <name evidence="4" type="synonym">ccdc99-a_1</name>
    <name evidence="5" type="synonym">ccdc99-a_2</name>
    <name evidence="2" type="ORF">CM83_64533</name>
    <name evidence="3" type="ORF">g.61439</name>
    <name evidence="4" type="ORF">g.61440</name>
    <name evidence="5" type="ORF">g.61441</name>
</gene>
<proteinExistence type="predicted"/>
<feature type="coiled-coil region" evidence="1">
    <location>
        <begin position="116"/>
        <end position="256"/>
    </location>
</feature>
<feature type="coiled-coil region" evidence="1">
    <location>
        <begin position="35"/>
        <end position="73"/>
    </location>
</feature>
<keyword evidence="1" id="KW-0175">Coiled coil</keyword>
<dbReference type="EMBL" id="GBHO01039103">
    <property type="protein sequence ID" value="JAG04501.1"/>
    <property type="molecule type" value="Transcribed_RNA"/>
</dbReference>